<dbReference type="GO" id="GO:0006351">
    <property type="term" value="P:DNA-templated transcription"/>
    <property type="evidence" value="ECO:0007669"/>
    <property type="project" value="InterPro"/>
</dbReference>
<dbReference type="RefSeq" id="WP_213161553.1">
    <property type="nucleotide sequence ID" value="NZ_CP058214.1"/>
</dbReference>
<dbReference type="InterPro" id="IPR036388">
    <property type="entry name" value="WH-like_DNA-bd_sf"/>
</dbReference>
<dbReference type="PIRSF" id="PIRSF020623">
    <property type="entry name" value="PaaX"/>
    <property type="match status" value="1"/>
</dbReference>
<feature type="domain" description="Transcriptional repressor PaaX-like N-terminal" evidence="1">
    <location>
        <begin position="35"/>
        <end position="99"/>
    </location>
</feature>
<name>A0A7S8C6A5_9HYPH</name>
<dbReference type="PANTHER" id="PTHR30319:SF1">
    <property type="entry name" value="TRANSCRIPTIONAL REPRESSOR PAAX"/>
    <property type="match status" value="1"/>
</dbReference>
<evidence type="ECO:0000259" key="1">
    <source>
        <dbReference type="Pfam" id="PF07848"/>
    </source>
</evidence>
<protein>
    <recommendedName>
        <fullName evidence="5">Phenylacetic acid degradation operon negative regulatory protein PaaX</fullName>
    </recommendedName>
</protein>
<dbReference type="InterPro" id="IPR011965">
    <property type="entry name" value="PaaX_trns_reg"/>
</dbReference>
<dbReference type="Gene3D" id="1.20.58.1460">
    <property type="match status" value="1"/>
</dbReference>
<dbReference type="Pfam" id="PF08223">
    <property type="entry name" value="PaaX_C"/>
    <property type="match status" value="1"/>
</dbReference>
<dbReference type="InterPro" id="IPR013225">
    <property type="entry name" value="PaaX_C"/>
</dbReference>
<evidence type="ECO:0000313" key="4">
    <source>
        <dbReference type="Proteomes" id="UP000593594"/>
    </source>
</evidence>
<dbReference type="KEGG" id="kmn:HW532_16685"/>
<dbReference type="InterPro" id="IPR012906">
    <property type="entry name" value="PaaX-like_N"/>
</dbReference>
<evidence type="ECO:0000313" key="3">
    <source>
        <dbReference type="EMBL" id="QPC44186.1"/>
    </source>
</evidence>
<keyword evidence="4" id="KW-1185">Reference proteome</keyword>
<dbReference type="EMBL" id="CP058214">
    <property type="protein sequence ID" value="QPC44186.1"/>
    <property type="molecule type" value="Genomic_DNA"/>
</dbReference>
<dbReference type="Pfam" id="PF07848">
    <property type="entry name" value="PaaX"/>
    <property type="match status" value="1"/>
</dbReference>
<dbReference type="Proteomes" id="UP000593594">
    <property type="component" value="Chromosome"/>
</dbReference>
<dbReference type="Gene3D" id="1.10.10.10">
    <property type="entry name" value="Winged helix-like DNA-binding domain superfamily/Winged helix DNA-binding domain"/>
    <property type="match status" value="1"/>
</dbReference>
<proteinExistence type="predicted"/>
<evidence type="ECO:0008006" key="5">
    <source>
        <dbReference type="Google" id="ProtNLM"/>
    </source>
</evidence>
<evidence type="ECO:0000259" key="2">
    <source>
        <dbReference type="Pfam" id="PF08223"/>
    </source>
</evidence>
<dbReference type="SUPFAM" id="SSF46785">
    <property type="entry name" value="Winged helix' DNA-binding domain"/>
    <property type="match status" value="1"/>
</dbReference>
<organism evidence="3 4">
    <name type="scientific">Kaustia mangrovi</name>
    <dbReference type="NCBI Taxonomy" id="2593653"/>
    <lineage>
        <taxon>Bacteria</taxon>
        <taxon>Pseudomonadati</taxon>
        <taxon>Pseudomonadota</taxon>
        <taxon>Alphaproteobacteria</taxon>
        <taxon>Hyphomicrobiales</taxon>
        <taxon>Parvibaculaceae</taxon>
        <taxon>Kaustia</taxon>
    </lineage>
</organism>
<reference evidence="3 4" key="1">
    <citation type="submission" date="2020-06" db="EMBL/GenBank/DDBJ databases">
        <title>Genome sequence of 2 isolates from Red Sea Mangroves.</title>
        <authorList>
            <person name="Sefrji F."/>
            <person name="Michoud G."/>
            <person name="Merlino G."/>
            <person name="Daffonchio D."/>
        </authorList>
    </citation>
    <scope>NUCLEOTIDE SEQUENCE [LARGE SCALE GENOMIC DNA]</scope>
    <source>
        <strain evidence="3 4">R1DC25</strain>
    </source>
</reference>
<gene>
    <name evidence="3" type="ORF">HW532_16685</name>
</gene>
<feature type="domain" description="Transcriptional repressor PaaX-like C-terminal" evidence="2">
    <location>
        <begin position="205"/>
        <end position="294"/>
    </location>
</feature>
<sequence length="322" mass="34299">MTETGETGNRRAGEGFGPLDAVIAAKRAENDMRVWSLVVTIFGDAIVPRGGEVWLGTLLELVGRLGVEANALRTAMSRLTAEGWLARTRIGRNSYYRLAPAGAAEFARATHRIYAAGPPGWSGAWLMLVAPRDAQAGSDLAAFLARNAFAAPAPGLHFRPDTAPEEGDRALADRVRDHVAGTGFTLFEGHALGGADPAALAARAWALEELAGDYRALDTLFAGVKAAIDAGERPGALDAMAARTLLIHYFRRIVLKDPLLPEALLPEGWPGTDARRLVAGLYRALLQPSERWLDGAASRNGGTLKVPGPAFFRRFGGLSRAD</sequence>
<dbReference type="InterPro" id="IPR036390">
    <property type="entry name" value="WH_DNA-bd_sf"/>
</dbReference>
<accession>A0A7S8C6A5</accession>
<dbReference type="AlphaFoldDB" id="A0A7S8C6A5"/>
<dbReference type="PANTHER" id="PTHR30319">
    <property type="entry name" value="PHENYLACETIC ACID REGULATOR-RELATED TRANSCRIPTIONAL REPRESSOR"/>
    <property type="match status" value="1"/>
</dbReference>